<dbReference type="EMBL" id="AFME02000169">
    <property type="protein sequence ID" value="EMG11399.1"/>
    <property type="molecule type" value="Genomic_DNA"/>
</dbReference>
<reference evidence="1 2" key="1">
    <citation type="submission" date="2013-02" db="EMBL/GenBank/DDBJ databases">
        <authorList>
            <person name="Harkins D.M."/>
            <person name="Durkin A.S."/>
            <person name="Brinkac L.M."/>
            <person name="Haft D.H."/>
            <person name="Selengut J.D."/>
            <person name="Sanka R."/>
            <person name="DePew J."/>
            <person name="Purushe J."/>
            <person name="Tulsiani S.M."/>
            <person name="Graham G.C."/>
            <person name="Burns M.-A."/>
            <person name="Dohnt M.F."/>
            <person name="Smythe L.D."/>
            <person name="McKay D.B."/>
            <person name="Craig S.B."/>
            <person name="Vinetz J.M."/>
            <person name="Sutton G.G."/>
            <person name="Nierman W.C."/>
            <person name="Fouts D.E."/>
        </authorList>
    </citation>
    <scope>NUCLEOTIDE SEQUENCE [LARGE SCALE GENOMIC DNA]</scope>
    <source>
        <strain evidence="1 2">LT2186</strain>
    </source>
</reference>
<name>M3FVE7_LEPIR</name>
<dbReference type="BioCyc" id="LINT1001599:G11K9-4458-MONOMER"/>
<dbReference type="AlphaFoldDB" id="M3FVE7"/>
<evidence type="ECO:0000313" key="1">
    <source>
        <dbReference type="EMBL" id="EMG11399.1"/>
    </source>
</evidence>
<comment type="caution">
    <text evidence="1">The sequence shown here is derived from an EMBL/GenBank/DDBJ whole genome shotgun (WGS) entry which is preliminary data.</text>
</comment>
<sequence length="42" mass="4725">MPILKKAFVVPGSRLNSANTSLNSMYRFYGRSADLGQTLKEY</sequence>
<gene>
    <name evidence="1" type="ORF">LEP1GSC151_2276</name>
</gene>
<proteinExistence type="predicted"/>
<accession>M3FVE7</accession>
<dbReference type="Proteomes" id="UP000011776">
    <property type="component" value="Unassembled WGS sequence"/>
</dbReference>
<protein>
    <submittedName>
        <fullName evidence="1">Uncharacterized protein</fullName>
    </submittedName>
</protein>
<evidence type="ECO:0000313" key="2">
    <source>
        <dbReference type="Proteomes" id="UP000011776"/>
    </source>
</evidence>
<organism evidence="1 2">
    <name type="scientific">Leptospira interrogans serovar Grippotyphosa str. LT2186</name>
    <dbReference type="NCBI Taxonomy" id="1001599"/>
    <lineage>
        <taxon>Bacteria</taxon>
        <taxon>Pseudomonadati</taxon>
        <taxon>Spirochaetota</taxon>
        <taxon>Spirochaetia</taxon>
        <taxon>Leptospirales</taxon>
        <taxon>Leptospiraceae</taxon>
        <taxon>Leptospira</taxon>
    </lineage>
</organism>